<feature type="domain" description="Luciferase-like" evidence="1">
    <location>
        <begin position="14"/>
        <end position="256"/>
    </location>
</feature>
<dbReference type="InterPro" id="IPR019910">
    <property type="entry name" value="Lucif-like_OxRdtase_MSMEG_4879"/>
</dbReference>
<dbReference type="GO" id="GO:0016705">
    <property type="term" value="F:oxidoreductase activity, acting on paired donors, with incorporation or reduction of molecular oxygen"/>
    <property type="evidence" value="ECO:0007669"/>
    <property type="project" value="InterPro"/>
</dbReference>
<protein>
    <submittedName>
        <fullName evidence="2">LLM class F420-dependent oxidoreductase</fullName>
    </submittedName>
</protein>
<dbReference type="InterPro" id="IPR050564">
    <property type="entry name" value="F420-G6PD/mer"/>
</dbReference>
<evidence type="ECO:0000313" key="3">
    <source>
        <dbReference type="Proteomes" id="UP000091914"/>
    </source>
</evidence>
<accession>A0A1A0V494</accession>
<dbReference type="InterPro" id="IPR036661">
    <property type="entry name" value="Luciferase-like_sf"/>
</dbReference>
<proteinExistence type="predicted"/>
<dbReference type="OrthoDB" id="7054907at2"/>
<reference evidence="2 3" key="1">
    <citation type="submission" date="2016-06" db="EMBL/GenBank/DDBJ databases">
        <authorList>
            <person name="Kjaerup R.B."/>
            <person name="Dalgaard T.S."/>
            <person name="Juul-Madsen H.R."/>
        </authorList>
    </citation>
    <scope>NUCLEOTIDE SEQUENCE [LARGE SCALE GENOMIC DNA]</scope>
    <source>
        <strain evidence="2 3">852002-51834_SCH5396731</strain>
    </source>
</reference>
<name>A0A1A0V494_9MYCO</name>
<evidence type="ECO:0000313" key="2">
    <source>
        <dbReference type="EMBL" id="OBB78037.1"/>
    </source>
</evidence>
<dbReference type="EMBL" id="LZSX01000109">
    <property type="protein sequence ID" value="OBB78037.1"/>
    <property type="molecule type" value="Genomic_DNA"/>
</dbReference>
<gene>
    <name evidence="2" type="ORF">A5760_22645</name>
</gene>
<dbReference type="PANTHER" id="PTHR43244">
    <property type="match status" value="1"/>
</dbReference>
<dbReference type="RefSeq" id="WP_064886159.1">
    <property type="nucleotide sequence ID" value="NZ_LZSX01000109.1"/>
</dbReference>
<dbReference type="Gene3D" id="3.20.20.30">
    <property type="entry name" value="Luciferase-like domain"/>
    <property type="match status" value="1"/>
</dbReference>
<comment type="caution">
    <text evidence="2">The sequence shown here is derived from an EMBL/GenBank/DDBJ whole genome shotgun (WGS) entry which is preliminary data.</text>
</comment>
<dbReference type="SUPFAM" id="SSF51679">
    <property type="entry name" value="Bacterial luciferase-like"/>
    <property type="match status" value="1"/>
</dbReference>
<dbReference type="AlphaFoldDB" id="A0A1A0V494"/>
<dbReference type="NCBIfam" id="TIGR03564">
    <property type="entry name" value="F420_MSMEG_4879"/>
    <property type="match status" value="1"/>
</dbReference>
<dbReference type="InterPro" id="IPR011251">
    <property type="entry name" value="Luciferase-like_dom"/>
</dbReference>
<organism evidence="2 3">
    <name type="scientific">Mycobacterium colombiense</name>
    <dbReference type="NCBI Taxonomy" id="339268"/>
    <lineage>
        <taxon>Bacteria</taxon>
        <taxon>Bacillati</taxon>
        <taxon>Actinomycetota</taxon>
        <taxon>Actinomycetes</taxon>
        <taxon>Mycobacteriales</taxon>
        <taxon>Mycobacteriaceae</taxon>
        <taxon>Mycobacterium</taxon>
        <taxon>Mycobacterium avium complex (MAC)</taxon>
    </lineage>
</organism>
<dbReference type="Pfam" id="PF00296">
    <property type="entry name" value="Bac_luciferase"/>
    <property type="match status" value="1"/>
</dbReference>
<sequence>MRIGIAIGEVRGPTTVHGIVEQVREAAEAGFPVAWSSQALGIDALTSVALAGVAVDSIELGTAVVPVPQRHPLVLASQALTVQDAISGRLTLGIGAGIGAMITGMFGMPTDRPVARMREYLGLLNELLHGQPVNHRGFVTAAGAVDLPGVTAPPVLLAALGPAMLRVAGELSEGTVTWMTGPRTLSAHVVPTITTAAARAGRPAPRIVAGLPVWATDDVDEARSAISRQFAVAAQVPEYRSTLAREGLNNPADVAIVGDDTEVERGLRRLQDAGVTDFMAVPCGSDSEQQRTIRLLAMLARSSSAFRSTAATETRKNCIGR</sequence>
<dbReference type="PANTHER" id="PTHR43244:SF2">
    <property type="entry name" value="CONSERVED HYPOTHETICAL ALANINE AND PROLINE-RICH PROTEIN"/>
    <property type="match status" value="1"/>
</dbReference>
<dbReference type="CDD" id="cd01097">
    <property type="entry name" value="Tetrahydromethanopterin_reductase"/>
    <property type="match status" value="1"/>
</dbReference>
<evidence type="ECO:0000259" key="1">
    <source>
        <dbReference type="Pfam" id="PF00296"/>
    </source>
</evidence>
<dbReference type="Proteomes" id="UP000091914">
    <property type="component" value="Unassembled WGS sequence"/>
</dbReference>